<dbReference type="GO" id="GO:0051920">
    <property type="term" value="F:peroxiredoxin activity"/>
    <property type="evidence" value="ECO:0007669"/>
    <property type="project" value="InterPro"/>
</dbReference>
<evidence type="ECO:0000313" key="2">
    <source>
        <dbReference type="EMBL" id="AIU93907.1"/>
    </source>
</evidence>
<dbReference type="InterPro" id="IPR052512">
    <property type="entry name" value="4CMD/NDH-1_regulator"/>
</dbReference>
<accession>A0A097SQW1</accession>
<dbReference type="InterPro" id="IPR029032">
    <property type="entry name" value="AhpD-like"/>
</dbReference>
<organism evidence="2">
    <name type="scientific">Rhodococcus sp. NS1</name>
    <dbReference type="NCBI Taxonomy" id="402236"/>
    <lineage>
        <taxon>Bacteria</taxon>
        <taxon>Bacillati</taxon>
        <taxon>Actinomycetota</taxon>
        <taxon>Actinomycetes</taxon>
        <taxon>Mycobacteriales</taxon>
        <taxon>Nocardiaceae</taxon>
        <taxon>Rhodococcus</taxon>
    </lineage>
</organism>
<geneLocation type="plasmid" evidence="2">
    <name>pNSL1</name>
</geneLocation>
<evidence type="ECO:0000259" key="1">
    <source>
        <dbReference type="Pfam" id="PF02627"/>
    </source>
</evidence>
<dbReference type="Pfam" id="PF02627">
    <property type="entry name" value="CMD"/>
    <property type="match status" value="2"/>
</dbReference>
<name>A0A097SQW1_9NOCA</name>
<proteinExistence type="predicted"/>
<dbReference type="AlphaFoldDB" id="A0A097SQW1"/>
<sequence length="312" mass="34722">MPLSPLVDRSNFWIPRLGRHRNAACFRIRGSARDRKLQSPTTFSRPPTIRTGPLDMREALSNGRTSRASNEVMLRQPGQPGTPFEQASLDFLFGDVWQRPGLSRRNRRWVTLTCVAAADAPGPIDEHVYAALASGDIDLKAMLEFVLHFAVYCGWPKASHLEGVVARQWARIHQERGGDPDPWPNQDNAALGPSDWEERLQRGTQEFIDVNLTQAPSPTSPFRHAGILGFVFGHVWQRPGLTHKERRIVTVASVALNDSPKPLQTHVSAALHSGDITKEEMDEIVLQFAAYYGFAKGEALHDAAEAAWAQNP</sequence>
<dbReference type="PANTHER" id="PTHR33570">
    <property type="entry name" value="4-CARBOXYMUCONOLACTONE DECARBOXYLASE FAMILY PROTEIN"/>
    <property type="match status" value="1"/>
</dbReference>
<keyword evidence="2" id="KW-0614">Plasmid</keyword>
<dbReference type="SUPFAM" id="SSF69118">
    <property type="entry name" value="AhpD-like"/>
    <property type="match status" value="1"/>
</dbReference>
<protein>
    <recommendedName>
        <fullName evidence="1">Carboxymuconolactone decarboxylase-like domain-containing protein</fullName>
    </recommendedName>
</protein>
<gene>
    <name evidence="2" type="ORF">LRS1606.473</name>
</gene>
<dbReference type="InterPro" id="IPR003779">
    <property type="entry name" value="CMD-like"/>
</dbReference>
<dbReference type="Gene3D" id="1.20.1290.10">
    <property type="entry name" value="AhpD-like"/>
    <property type="match status" value="1"/>
</dbReference>
<feature type="domain" description="Carboxymuconolactone decarboxylase-like" evidence="1">
    <location>
        <begin position="227"/>
        <end position="305"/>
    </location>
</feature>
<feature type="domain" description="Carboxymuconolactone decarboxylase-like" evidence="1">
    <location>
        <begin position="85"/>
        <end position="163"/>
    </location>
</feature>
<dbReference type="PANTHER" id="PTHR33570:SF2">
    <property type="entry name" value="CARBOXYMUCONOLACTONE DECARBOXYLASE-LIKE DOMAIN-CONTAINING PROTEIN"/>
    <property type="match status" value="1"/>
</dbReference>
<reference evidence="2" key="1">
    <citation type="submission" date="2014-03" db="EMBL/GenBank/DDBJ databases">
        <authorList>
            <person name="Zhang G."/>
            <person name="Zhu L."/>
            <person name="Fang P."/>
        </authorList>
    </citation>
    <scope>NUCLEOTIDE SEQUENCE</scope>
    <source>
        <strain evidence="2">NS1</strain>
        <plasmid evidence="2">pNSL1</plasmid>
    </source>
</reference>
<dbReference type="EMBL" id="KJ605395">
    <property type="protein sequence ID" value="AIU93907.1"/>
    <property type="molecule type" value="Genomic_DNA"/>
</dbReference>